<dbReference type="AlphaFoldDB" id="A0AAP0Q552"/>
<comment type="similarity">
    <text evidence="2">Belongs to the WD repeat L(2)GL family.</text>
</comment>
<evidence type="ECO:0000259" key="7">
    <source>
        <dbReference type="PROSITE" id="PS50892"/>
    </source>
</evidence>
<dbReference type="Gene3D" id="1.20.5.110">
    <property type="match status" value="1"/>
</dbReference>
<dbReference type="GO" id="GO:0006893">
    <property type="term" value="P:Golgi to plasma membrane transport"/>
    <property type="evidence" value="ECO:0007669"/>
    <property type="project" value="TreeGrafter"/>
</dbReference>
<evidence type="ECO:0000313" key="9">
    <source>
        <dbReference type="Proteomes" id="UP001420932"/>
    </source>
</evidence>
<evidence type="ECO:0000256" key="2">
    <source>
        <dbReference type="ARBA" id="ARBA00008070"/>
    </source>
</evidence>
<gene>
    <name evidence="8" type="ORF">Syun_000252</name>
</gene>
<feature type="domain" description="V-SNARE coiled-coil homology" evidence="7">
    <location>
        <begin position="913"/>
        <end position="977"/>
    </location>
</feature>
<dbReference type="PANTHER" id="PTHR10241">
    <property type="entry name" value="LETHAL 2 GIANT LARVAE PROTEIN"/>
    <property type="match status" value="1"/>
</dbReference>
<keyword evidence="3" id="KW-0268">Exocytosis</keyword>
<dbReference type="Proteomes" id="UP001420932">
    <property type="component" value="Unassembled WGS sequence"/>
</dbReference>
<dbReference type="GO" id="GO:0005096">
    <property type="term" value="F:GTPase activator activity"/>
    <property type="evidence" value="ECO:0007669"/>
    <property type="project" value="TreeGrafter"/>
</dbReference>
<keyword evidence="4" id="KW-0963">Cytoplasm</keyword>
<dbReference type="InterPro" id="IPR042855">
    <property type="entry name" value="V_SNARE_CC"/>
</dbReference>
<comment type="caution">
    <text evidence="8">The sequence shown here is derived from an EMBL/GenBank/DDBJ whole genome shotgun (WGS) entry which is preliminary data.</text>
</comment>
<dbReference type="GO" id="GO:0005737">
    <property type="term" value="C:cytoplasm"/>
    <property type="evidence" value="ECO:0007669"/>
    <property type="project" value="UniProtKB-SubCell"/>
</dbReference>
<dbReference type="SUPFAM" id="SSF58038">
    <property type="entry name" value="SNARE fusion complex"/>
    <property type="match status" value="1"/>
</dbReference>
<evidence type="ECO:0000256" key="3">
    <source>
        <dbReference type="ARBA" id="ARBA00022483"/>
    </source>
</evidence>
<evidence type="ECO:0000313" key="8">
    <source>
        <dbReference type="EMBL" id="KAK9168112.1"/>
    </source>
</evidence>
<protein>
    <recommendedName>
        <fullName evidence="7">V-SNARE coiled-coil homology domain-containing protein</fullName>
    </recommendedName>
</protein>
<feature type="region of interest" description="Disordered" evidence="6">
    <location>
        <begin position="599"/>
        <end position="622"/>
    </location>
</feature>
<evidence type="ECO:0000256" key="4">
    <source>
        <dbReference type="ARBA" id="ARBA00022490"/>
    </source>
</evidence>
<feature type="compositionally biased region" description="Basic and acidic residues" evidence="6">
    <location>
        <begin position="599"/>
        <end position="608"/>
    </location>
</feature>
<dbReference type="SUPFAM" id="SSF50978">
    <property type="entry name" value="WD40 repeat-like"/>
    <property type="match status" value="1"/>
</dbReference>
<dbReference type="SUPFAM" id="SSF117289">
    <property type="entry name" value="Nucleoporin domain"/>
    <property type="match status" value="1"/>
</dbReference>
<dbReference type="CDD" id="cd15873">
    <property type="entry name" value="R-SNARE_STXBP5_6"/>
    <property type="match status" value="1"/>
</dbReference>
<dbReference type="GO" id="GO:0045159">
    <property type="term" value="F:myosin II binding"/>
    <property type="evidence" value="ECO:0007669"/>
    <property type="project" value="TreeGrafter"/>
</dbReference>
<name>A0AAP0Q552_9MAGN</name>
<dbReference type="InterPro" id="IPR015943">
    <property type="entry name" value="WD40/YVTN_repeat-like_dom_sf"/>
</dbReference>
<dbReference type="SMART" id="SM00320">
    <property type="entry name" value="WD40"/>
    <property type="match status" value="4"/>
</dbReference>
<accession>A0AAP0Q552</accession>
<comment type="subcellular location">
    <subcellularLocation>
        <location evidence="1">Cytoplasm</location>
    </subcellularLocation>
</comment>
<dbReference type="InterPro" id="IPR036322">
    <property type="entry name" value="WD40_repeat_dom_sf"/>
</dbReference>
<reference evidence="8 9" key="1">
    <citation type="submission" date="2024-01" db="EMBL/GenBank/DDBJ databases">
        <title>Genome assemblies of Stephania.</title>
        <authorList>
            <person name="Yang L."/>
        </authorList>
    </citation>
    <scope>NUCLEOTIDE SEQUENCE [LARGE SCALE GENOMIC DNA]</scope>
    <source>
        <strain evidence="8">YNDBR</strain>
        <tissue evidence="8">Leaf</tissue>
    </source>
</reference>
<dbReference type="GO" id="GO:0006887">
    <property type="term" value="P:exocytosis"/>
    <property type="evidence" value="ECO:0007669"/>
    <property type="project" value="UniProtKB-KW"/>
</dbReference>
<dbReference type="InterPro" id="IPR001680">
    <property type="entry name" value="WD40_rpt"/>
</dbReference>
<proteinExistence type="inferred from homology"/>
<keyword evidence="5" id="KW-0175">Coiled coil</keyword>
<evidence type="ECO:0000256" key="5">
    <source>
        <dbReference type="PROSITE-ProRule" id="PRU00290"/>
    </source>
</evidence>
<sequence length="978" mass="106410">MYVGDENGLTSVLKYDAEEKQLLHLPYNIPADYIAEAAGISPFNQTTVVGVLPQPGASGNRLLIAYDNGLIVLWDISSSKVVTARGYKDLQLKDEEFFRDVNDDLQDTRSEHEQLEKEISSLCWASSTGSVIAVGYVDGDIMFWNLSSASSPDGQEVRISSNDVIKLQLSSSEKRIPVIVLHWSARSASHNDRLCQLYIYGGDEIGSEEVLTVLSLEWSSGMETVKCVGRVDLALSGSFADMILTPKAGATDNDPASALFLLTNPGQLHVYADVSLTAAPPKLEKGLPIPSMQFPVTVPVAEPCMTATKLSFVSLSENSSKDLLKLKSSLNGVASSLNVDSKWPVTGGVPSQLSFSEDKKIERVYIGGYQDGSVRIWDATHSVLSLIFVTEGEVEGVEVTGASTSVTSLSFCSLTSSLSVGNERGLVRIYRFNGSSEETNFHFLTQTKHEVNAIPQVKGLQFIAFFSIVDSPVQAFQYTSSGYKLAVGFGCGQVAVLDINSLSLLFLTNCLPASSSPVVSIVVKAFPDMSSLLNSPKNSGLQKLNDHGDEAIFILTRDSHVVIVDGTTGKVATPRPMHPKEESTGIGIYVLESDRSVNEVPNEKHPEGLSEDGVSREGPTQSCTSGVVKEEVELHTSSETAHCGDEDLFVLLCTETGLRLYSFKSVMKGDKKLIHKVKLTKPCCWTAIFKKKDETSFGLILLYQTGDIEFRSLPDLGVVGETSLMSMLRWSYKLNMSRTMSSSEDGVISLANGSEMAFISCLASKSNFGIPESLPCLHDKILAAAADAAISFSSHQKRKQTNAPGILTGIMKGFKGKKVGNTEDPNKSLTRSNFASHLESIFQRTVFSVKPATLVDAGLVELSIDDIEIDEPLLVASSSSHEGKKQIEGEKEREKLFEGANEDLKPRLRTPEEIIAKYRKAGDASAVAAHARDKLVQRQEKLERLGQRTAELQSGAESFASMADELVKVMENRKWWQI</sequence>
<evidence type="ECO:0000256" key="6">
    <source>
        <dbReference type="SAM" id="MobiDB-lite"/>
    </source>
</evidence>
<dbReference type="GO" id="GO:0019905">
    <property type="term" value="F:syntaxin binding"/>
    <property type="evidence" value="ECO:0007669"/>
    <property type="project" value="TreeGrafter"/>
</dbReference>
<dbReference type="PANTHER" id="PTHR10241:SF25">
    <property type="entry name" value="TOMOSYN, ISOFORM C"/>
    <property type="match status" value="1"/>
</dbReference>
<dbReference type="GO" id="GO:0005886">
    <property type="term" value="C:plasma membrane"/>
    <property type="evidence" value="ECO:0007669"/>
    <property type="project" value="TreeGrafter"/>
</dbReference>
<organism evidence="8 9">
    <name type="scientific">Stephania yunnanensis</name>
    <dbReference type="NCBI Taxonomy" id="152371"/>
    <lineage>
        <taxon>Eukaryota</taxon>
        <taxon>Viridiplantae</taxon>
        <taxon>Streptophyta</taxon>
        <taxon>Embryophyta</taxon>
        <taxon>Tracheophyta</taxon>
        <taxon>Spermatophyta</taxon>
        <taxon>Magnoliopsida</taxon>
        <taxon>Ranunculales</taxon>
        <taxon>Menispermaceae</taxon>
        <taxon>Menispermoideae</taxon>
        <taxon>Cissampelideae</taxon>
        <taxon>Stephania</taxon>
    </lineage>
</organism>
<dbReference type="Gene3D" id="2.130.10.10">
    <property type="entry name" value="YVTN repeat-like/Quinoprotein amine dehydrogenase"/>
    <property type="match status" value="2"/>
</dbReference>
<evidence type="ECO:0000256" key="1">
    <source>
        <dbReference type="ARBA" id="ARBA00004496"/>
    </source>
</evidence>
<dbReference type="PROSITE" id="PS50892">
    <property type="entry name" value="V_SNARE"/>
    <property type="match status" value="1"/>
</dbReference>
<keyword evidence="9" id="KW-1185">Reference proteome</keyword>
<dbReference type="EMBL" id="JBBNAF010000001">
    <property type="protein sequence ID" value="KAK9168112.1"/>
    <property type="molecule type" value="Genomic_DNA"/>
</dbReference>